<dbReference type="Pfam" id="PF09445">
    <property type="entry name" value="Methyltransf_15"/>
    <property type="match status" value="1"/>
</dbReference>
<dbReference type="AlphaFoldDB" id="A0A2N1JGA6"/>
<name>A0A2N1JGA6_9BASI</name>
<evidence type="ECO:0000256" key="1">
    <source>
        <dbReference type="ARBA" id="ARBA00018517"/>
    </source>
</evidence>
<comment type="catalytic activity">
    <reaction evidence="3">
        <text>a 5'-end (N(2),N(7)-dimethyl 5'-triphosphoguanosine)-ribonucleoside in snoRNA + S-adenosyl-L-methionine = a 5'-end (N(2),N(2),N(7)-trimethyl 5'-triphosphoguanosine)-ribonucleoside in snoRNA + S-adenosyl-L-homocysteine + H(+)</text>
        <dbReference type="Rhea" id="RHEA:78507"/>
        <dbReference type="Rhea" id="RHEA-COMP:19088"/>
        <dbReference type="Rhea" id="RHEA-COMP:19090"/>
        <dbReference type="ChEBI" id="CHEBI:15378"/>
        <dbReference type="ChEBI" id="CHEBI:57856"/>
        <dbReference type="ChEBI" id="CHEBI:59789"/>
        <dbReference type="ChEBI" id="CHEBI:167623"/>
        <dbReference type="ChEBI" id="CHEBI:172880"/>
    </reaction>
    <physiologicalReaction direction="left-to-right" evidence="3">
        <dbReference type="Rhea" id="RHEA:78508"/>
    </physiologicalReaction>
</comment>
<dbReference type="GO" id="GO:0000176">
    <property type="term" value="C:nuclear exosome (RNase complex)"/>
    <property type="evidence" value="ECO:0007669"/>
    <property type="project" value="UniProtKB-ARBA"/>
</dbReference>
<dbReference type="GO" id="GO:0036261">
    <property type="term" value="P:7-methylguanosine cap hypermethylation"/>
    <property type="evidence" value="ECO:0007669"/>
    <property type="project" value="InterPro"/>
</dbReference>
<comment type="catalytic activity">
    <reaction evidence="5">
        <text>a 5'-end (N(2),N(7)-dimethyl 5'-triphosphoguanosine)-ribonucleoside in snRNA + S-adenosyl-L-methionine = a 5'-end (N(2),N(2),N(7)-trimethyl 5'-triphosphoguanosine)-ribonucleoside in snRNA + S-adenosyl-L-homocysteine + H(+)</text>
        <dbReference type="Rhea" id="RHEA:78479"/>
        <dbReference type="Rhea" id="RHEA-COMP:19087"/>
        <dbReference type="Rhea" id="RHEA-COMP:19089"/>
        <dbReference type="ChEBI" id="CHEBI:15378"/>
        <dbReference type="ChEBI" id="CHEBI:57856"/>
        <dbReference type="ChEBI" id="CHEBI:59789"/>
        <dbReference type="ChEBI" id="CHEBI:167623"/>
        <dbReference type="ChEBI" id="CHEBI:172880"/>
    </reaction>
    <physiologicalReaction direction="left-to-right" evidence="5">
        <dbReference type="Rhea" id="RHEA:78480"/>
    </physiologicalReaction>
</comment>
<evidence type="ECO:0000256" key="8">
    <source>
        <dbReference type="SAM" id="MobiDB-lite"/>
    </source>
</evidence>
<evidence type="ECO:0000256" key="2">
    <source>
        <dbReference type="ARBA" id="ARBA00025783"/>
    </source>
</evidence>
<dbReference type="STRING" id="2020962.A0A2N1JGA6"/>
<evidence type="ECO:0000313" key="12">
    <source>
        <dbReference type="Proteomes" id="UP000232875"/>
    </source>
</evidence>
<proteinExistence type="inferred from homology"/>
<accession>A0A2N1JGA6</accession>
<dbReference type="Gene3D" id="2.60.120.200">
    <property type="match status" value="1"/>
</dbReference>
<dbReference type="GO" id="GO:0004553">
    <property type="term" value="F:hydrolase activity, hydrolyzing O-glycosyl compounds"/>
    <property type="evidence" value="ECO:0007669"/>
    <property type="project" value="InterPro"/>
</dbReference>
<dbReference type="InterPro" id="IPR001247">
    <property type="entry name" value="ExoRNase_PH_dom1"/>
</dbReference>
<dbReference type="OrthoDB" id="192832at2759"/>
<comment type="similarity">
    <text evidence="2">Belongs to the methyltransferase superfamily. Trimethylguanosine synthase family.</text>
</comment>
<dbReference type="InterPro" id="IPR000757">
    <property type="entry name" value="Beta-glucanase-like"/>
</dbReference>
<dbReference type="PANTHER" id="PTHR10963">
    <property type="entry name" value="GLYCOSYL HYDROLASE-RELATED"/>
    <property type="match status" value="1"/>
</dbReference>
<dbReference type="Gene3D" id="3.40.50.150">
    <property type="entry name" value="Vaccinia Virus protein VP39"/>
    <property type="match status" value="1"/>
</dbReference>
<dbReference type="Gene3D" id="3.30.230.70">
    <property type="entry name" value="GHMP Kinase, N-terminal domain"/>
    <property type="match status" value="1"/>
</dbReference>
<dbReference type="Pfam" id="PF01138">
    <property type="entry name" value="RNase_PH"/>
    <property type="match status" value="1"/>
</dbReference>
<feature type="signal peptide" evidence="9">
    <location>
        <begin position="1"/>
        <end position="16"/>
    </location>
</feature>
<keyword evidence="9" id="KW-0732">Signal</keyword>
<feature type="chain" id="PRO_5014618840" description="Trimethylguanosine synthase" evidence="9">
    <location>
        <begin position="17"/>
        <end position="770"/>
    </location>
</feature>
<evidence type="ECO:0000256" key="7">
    <source>
        <dbReference type="ARBA" id="ARBA00049790"/>
    </source>
</evidence>
<dbReference type="Proteomes" id="UP000232875">
    <property type="component" value="Unassembled WGS sequence"/>
</dbReference>
<feature type="domain" description="GH16" evidence="10">
    <location>
        <begin position="17"/>
        <end position="287"/>
    </location>
</feature>
<comment type="catalytic activity">
    <reaction evidence="4">
        <text>a 5'-end (N(7)-methyl 5'-triphosphoguanosine)-ribonucleoside in snoRNA + S-adenosyl-L-methionine = a 5'-end (N(2),N(7)-dimethyl 5'-triphosphoguanosine)-ribonucleoside in snoRNA + S-adenosyl-L-homocysteine + H(+)</text>
        <dbReference type="Rhea" id="RHEA:78475"/>
        <dbReference type="Rhea" id="RHEA-COMP:19086"/>
        <dbReference type="Rhea" id="RHEA-COMP:19088"/>
        <dbReference type="ChEBI" id="CHEBI:15378"/>
        <dbReference type="ChEBI" id="CHEBI:57856"/>
        <dbReference type="ChEBI" id="CHEBI:59789"/>
        <dbReference type="ChEBI" id="CHEBI:156461"/>
        <dbReference type="ChEBI" id="CHEBI:172880"/>
    </reaction>
    <physiologicalReaction direction="left-to-right" evidence="4">
        <dbReference type="Rhea" id="RHEA:78476"/>
    </physiologicalReaction>
</comment>
<dbReference type="InterPro" id="IPR019012">
    <property type="entry name" value="RNA_cap_Gua-N2-MeTrfase"/>
</dbReference>
<dbReference type="InterPro" id="IPR020568">
    <property type="entry name" value="Ribosomal_Su5_D2-typ_SF"/>
</dbReference>
<dbReference type="PROSITE" id="PS51762">
    <property type="entry name" value="GH16_2"/>
    <property type="match status" value="1"/>
</dbReference>
<dbReference type="GO" id="GO:0008168">
    <property type="term" value="F:methyltransferase activity"/>
    <property type="evidence" value="ECO:0007669"/>
    <property type="project" value="InterPro"/>
</dbReference>
<evidence type="ECO:0000313" key="11">
    <source>
        <dbReference type="EMBL" id="PKI85591.1"/>
    </source>
</evidence>
<protein>
    <recommendedName>
        <fullName evidence="1">Trimethylguanosine synthase</fullName>
    </recommendedName>
    <alternativeName>
        <fullName evidence="7">Cap-specific guanine-N(2) methyltransferase</fullName>
    </alternativeName>
</protein>
<dbReference type="SUPFAM" id="SSF49899">
    <property type="entry name" value="Concanavalin A-like lectins/glucanases"/>
    <property type="match status" value="1"/>
</dbReference>
<keyword evidence="12" id="KW-1185">Reference proteome</keyword>
<evidence type="ECO:0000256" key="3">
    <source>
        <dbReference type="ARBA" id="ARBA00047418"/>
    </source>
</evidence>
<dbReference type="PANTHER" id="PTHR10963:SF24">
    <property type="entry name" value="GLYCOSIDASE C21B10.07-RELATED"/>
    <property type="match status" value="1"/>
</dbReference>
<dbReference type="InterPro" id="IPR050546">
    <property type="entry name" value="Glycosyl_Hydrlase_16"/>
</dbReference>
<evidence type="ECO:0000256" key="9">
    <source>
        <dbReference type="SAM" id="SignalP"/>
    </source>
</evidence>
<reference evidence="11 12" key="1">
    <citation type="submission" date="2017-10" db="EMBL/GenBank/DDBJ databases">
        <title>A novel species of cold-tolerant Malassezia isolated from bats.</title>
        <authorList>
            <person name="Lorch J.M."/>
            <person name="Palmer J.M."/>
            <person name="Vanderwolf K.J."/>
            <person name="Schmidt K.Z."/>
            <person name="Verant M.L."/>
            <person name="Weller T.J."/>
            <person name="Blehert D.S."/>
        </authorList>
    </citation>
    <scope>NUCLEOTIDE SEQUENCE [LARGE SCALE GENOMIC DNA]</scope>
    <source>
        <strain evidence="11 12">NWHC:44797-103</strain>
    </source>
</reference>
<evidence type="ECO:0000259" key="10">
    <source>
        <dbReference type="PROSITE" id="PS51762"/>
    </source>
</evidence>
<evidence type="ECO:0000256" key="4">
    <source>
        <dbReference type="ARBA" id="ARBA00048740"/>
    </source>
</evidence>
<evidence type="ECO:0000256" key="6">
    <source>
        <dbReference type="ARBA" id="ARBA00049075"/>
    </source>
</evidence>
<evidence type="ECO:0000256" key="5">
    <source>
        <dbReference type="ARBA" id="ARBA00048763"/>
    </source>
</evidence>
<comment type="catalytic activity">
    <reaction evidence="6">
        <text>a 5'-end (N(7)-methyl 5'-triphosphoguanosine)-ribonucleoside in snRNA + S-adenosyl-L-methionine = a 5'-end (N(2),N(7)-dimethyl 5'-triphosphoguanosine)-ribonucleoside in snRNA + S-adenosyl-L-homocysteine + H(+)</text>
        <dbReference type="Rhea" id="RHEA:78471"/>
        <dbReference type="Rhea" id="RHEA-COMP:19085"/>
        <dbReference type="Rhea" id="RHEA-COMP:19087"/>
        <dbReference type="ChEBI" id="CHEBI:15378"/>
        <dbReference type="ChEBI" id="CHEBI:57856"/>
        <dbReference type="ChEBI" id="CHEBI:59789"/>
        <dbReference type="ChEBI" id="CHEBI:156461"/>
        <dbReference type="ChEBI" id="CHEBI:172880"/>
    </reaction>
    <physiologicalReaction direction="left-to-right" evidence="6">
        <dbReference type="Rhea" id="RHEA:78472"/>
    </physiologicalReaction>
</comment>
<dbReference type="SUPFAM" id="SSF54211">
    <property type="entry name" value="Ribosomal protein S5 domain 2-like"/>
    <property type="match status" value="1"/>
</dbReference>
<sequence length="770" mass="84446">MRVFAVAFAALAAVRGAQWSLSETIQGDAFYDKFDFYHGPDPTNGLVVYQDLDNAKNLNLTEVKDKSFFMRVSTVQKQTEGRPSVRIHSKQTFQDAVLILEASHFPTGCAVWPAFWTVTGAITPTNGSVGWPEGGEIDIAENVNDQYTYNQASIHVAGQCEVGGGPQTGTTVFPQCNYQANQESGCRIAMNGTDTITWGNALNKNGGGLVAMQRDFSNGGKGIRMWFWDKGKQPDELKNPGKTIDPDSWGTPSANFGLTNCKDQFDAHRIVLNIALSGANNWAHVSYPDTPCLKKYQSDAEQVGNHGNSFNRADAGLHVFDLSVHPSAPEGSVWVIDEHRLLTEPKLIPPSELALQTMALGVDLPSAERIANTHGPRQVRGRQYAGKAELNVNVDMSPFSRTVRCKPGKDAEAPGLAALVEQALLPSIRLELLPKSSIDVYVNVLDMDTTELGCVALAITAASAALAESVYETAALSQVSEMLVAATGKLHGIAAQSLFLLAHGATSLFSRFEEGILLDQESWFSVTPEAVAYRLAEQSVGIEIDPVKAAMARHNGVLTVLCGDFVEFAKSYSFDSSKADETANEAPWYGWNHRKIDMYSPPWGGVDYRNPPKVMSPSTGPDEWTRVEDKRHSRRRPPAKLAERAKAETCANLSVDTAAAPPDEDQVMTRWGNHVTDKLHYPADNEAFSKSPATKYWDSYSLMRLQPVNGFEMFKLCRSITQKNLFYLPRNLDLEELVQLTKSISGTHISAHVEELWLGTRLKALGVYLS</sequence>
<organism evidence="11 12">
    <name type="scientific">Malassezia vespertilionis</name>
    <dbReference type="NCBI Taxonomy" id="2020962"/>
    <lineage>
        <taxon>Eukaryota</taxon>
        <taxon>Fungi</taxon>
        <taxon>Dikarya</taxon>
        <taxon>Basidiomycota</taxon>
        <taxon>Ustilaginomycotina</taxon>
        <taxon>Malasseziomycetes</taxon>
        <taxon>Malasseziales</taxon>
        <taxon>Malasseziaceae</taxon>
        <taxon>Malassezia</taxon>
    </lineage>
</organism>
<dbReference type="EMBL" id="KZ454987">
    <property type="protein sequence ID" value="PKI85591.1"/>
    <property type="molecule type" value="Genomic_DNA"/>
</dbReference>
<feature type="region of interest" description="Disordered" evidence="8">
    <location>
        <begin position="614"/>
        <end position="646"/>
    </location>
</feature>
<dbReference type="InterPro" id="IPR013320">
    <property type="entry name" value="ConA-like_dom_sf"/>
</dbReference>
<dbReference type="InterPro" id="IPR027408">
    <property type="entry name" value="PNPase/RNase_PH_dom_sf"/>
</dbReference>
<gene>
    <name evidence="11" type="ORF">MVES_000269</name>
</gene>
<dbReference type="GO" id="GO:0009251">
    <property type="term" value="P:glucan catabolic process"/>
    <property type="evidence" value="ECO:0007669"/>
    <property type="project" value="TreeGrafter"/>
</dbReference>
<dbReference type="InterPro" id="IPR029063">
    <property type="entry name" value="SAM-dependent_MTases_sf"/>
</dbReference>
<dbReference type="Pfam" id="PF26113">
    <property type="entry name" value="GH16_XgeA"/>
    <property type="match status" value="1"/>
</dbReference>